<accession>A0A6A3KZ47</accession>
<evidence type="ECO:0000313" key="3">
    <source>
        <dbReference type="EMBL" id="KAE9362245.1"/>
    </source>
</evidence>
<dbReference type="EMBL" id="QXFW01000481">
    <property type="protein sequence ID" value="KAE9010947.1"/>
    <property type="molecule type" value="Genomic_DNA"/>
</dbReference>
<dbReference type="Proteomes" id="UP000486351">
    <property type="component" value="Unassembled WGS sequence"/>
</dbReference>
<protein>
    <submittedName>
        <fullName evidence="1">Uncharacterized protein</fullName>
    </submittedName>
</protein>
<gene>
    <name evidence="3" type="ORF">PF008_g228</name>
    <name evidence="2" type="ORF">PF010_g2372</name>
    <name evidence="1" type="ORF">PF011_g9588</name>
</gene>
<evidence type="ECO:0000313" key="2">
    <source>
        <dbReference type="EMBL" id="KAE9134641.1"/>
    </source>
</evidence>
<dbReference type="EMBL" id="QXFX01000064">
    <property type="protein sequence ID" value="KAE9134641.1"/>
    <property type="molecule type" value="Genomic_DNA"/>
</dbReference>
<name>A0A6A3KZ47_9STRA</name>
<dbReference type="Proteomes" id="UP000460718">
    <property type="component" value="Unassembled WGS sequence"/>
</dbReference>
<evidence type="ECO:0000313" key="1">
    <source>
        <dbReference type="EMBL" id="KAE9010947.1"/>
    </source>
</evidence>
<sequence>MGLPLPKSLSVMLTLKVGTPFGTSRAIYGVPQHLQFELEDGYLGFHARVRRLVEKVKEIEWPGGAPILLKTTMSASQAKFVMLAESDQELLVQLTSVWCLAAKRKMG</sequence>
<reference evidence="4 5" key="1">
    <citation type="submission" date="2018-09" db="EMBL/GenBank/DDBJ databases">
        <title>Genomic investigation of the strawberry pathogen Phytophthora fragariae indicates pathogenicity is determined by transcriptional variation in three key races.</title>
        <authorList>
            <person name="Adams T.M."/>
            <person name="Armitage A.D."/>
            <person name="Sobczyk M.K."/>
            <person name="Bates H.J."/>
            <person name="Dunwell J.M."/>
            <person name="Nellist C.F."/>
            <person name="Harrison R.J."/>
        </authorList>
    </citation>
    <scope>NUCLEOTIDE SEQUENCE [LARGE SCALE GENOMIC DNA]</scope>
    <source>
        <strain evidence="3 5">NOV-77</strain>
        <strain evidence="2 6">ONT-3</strain>
        <strain evidence="1 4">SCRP245</strain>
    </source>
</reference>
<evidence type="ECO:0000313" key="6">
    <source>
        <dbReference type="Proteomes" id="UP000488956"/>
    </source>
</evidence>
<comment type="caution">
    <text evidence="1">The sequence shown here is derived from an EMBL/GenBank/DDBJ whole genome shotgun (WGS) entry which is preliminary data.</text>
</comment>
<evidence type="ECO:0000313" key="5">
    <source>
        <dbReference type="Proteomes" id="UP000486351"/>
    </source>
</evidence>
<proteinExistence type="predicted"/>
<dbReference type="Proteomes" id="UP000488956">
    <property type="component" value="Unassembled WGS sequence"/>
</dbReference>
<dbReference type="EMBL" id="QXFY01000005">
    <property type="protein sequence ID" value="KAE9362245.1"/>
    <property type="molecule type" value="Genomic_DNA"/>
</dbReference>
<evidence type="ECO:0000313" key="4">
    <source>
        <dbReference type="Proteomes" id="UP000460718"/>
    </source>
</evidence>
<organism evidence="1 4">
    <name type="scientific">Phytophthora fragariae</name>
    <dbReference type="NCBI Taxonomy" id="53985"/>
    <lineage>
        <taxon>Eukaryota</taxon>
        <taxon>Sar</taxon>
        <taxon>Stramenopiles</taxon>
        <taxon>Oomycota</taxon>
        <taxon>Peronosporomycetes</taxon>
        <taxon>Peronosporales</taxon>
        <taxon>Peronosporaceae</taxon>
        <taxon>Phytophthora</taxon>
    </lineage>
</organism>
<dbReference type="AlphaFoldDB" id="A0A6A3KZ47"/>